<gene>
    <name evidence="2" type="ORF">EDD36DRAFT_43997</name>
</gene>
<evidence type="ECO:0000313" key="3">
    <source>
        <dbReference type="Proteomes" id="UP001203852"/>
    </source>
</evidence>
<feature type="region of interest" description="Disordered" evidence="1">
    <location>
        <begin position="302"/>
        <end position="333"/>
    </location>
</feature>
<feature type="compositionally biased region" description="Basic and acidic residues" evidence="1">
    <location>
        <begin position="415"/>
        <end position="426"/>
    </location>
</feature>
<feature type="region of interest" description="Disordered" evidence="1">
    <location>
        <begin position="585"/>
        <end position="638"/>
    </location>
</feature>
<feature type="region of interest" description="Disordered" evidence="1">
    <location>
        <begin position="482"/>
        <end position="538"/>
    </location>
</feature>
<feature type="region of interest" description="Disordered" evidence="1">
    <location>
        <begin position="1"/>
        <end position="90"/>
    </location>
</feature>
<reference evidence="2" key="1">
    <citation type="journal article" date="2022" name="bioRxiv">
        <title>Deciphering the potential niche of two novel black yeast fungi from a biological soil crust based on their genomes, phenotypes, and melanin regulation.</title>
        <authorList>
            <consortium name="DOE Joint Genome Institute"/>
            <person name="Carr E.C."/>
            <person name="Barton Q."/>
            <person name="Grambo S."/>
            <person name="Sullivan M."/>
            <person name="Renfro C.M."/>
            <person name="Kuo A."/>
            <person name="Pangilinan J."/>
            <person name="Lipzen A."/>
            <person name="Keymanesh K."/>
            <person name="Savage E."/>
            <person name="Barry K."/>
            <person name="Grigoriev I.V."/>
            <person name="Riekhof W.R."/>
            <person name="Harris S.S."/>
        </authorList>
    </citation>
    <scope>NUCLEOTIDE SEQUENCE</scope>
    <source>
        <strain evidence="2">JF 03-4F</strain>
    </source>
</reference>
<protein>
    <submittedName>
        <fullName evidence="2">Uncharacterized protein</fullName>
    </submittedName>
</protein>
<feature type="compositionally biased region" description="Polar residues" evidence="1">
    <location>
        <begin position="505"/>
        <end position="524"/>
    </location>
</feature>
<feature type="compositionally biased region" description="Polar residues" evidence="1">
    <location>
        <begin position="302"/>
        <end position="313"/>
    </location>
</feature>
<keyword evidence="3" id="KW-1185">Reference proteome</keyword>
<organism evidence="2 3">
    <name type="scientific">Exophiala viscosa</name>
    <dbReference type="NCBI Taxonomy" id="2486360"/>
    <lineage>
        <taxon>Eukaryota</taxon>
        <taxon>Fungi</taxon>
        <taxon>Dikarya</taxon>
        <taxon>Ascomycota</taxon>
        <taxon>Pezizomycotina</taxon>
        <taxon>Eurotiomycetes</taxon>
        <taxon>Chaetothyriomycetidae</taxon>
        <taxon>Chaetothyriales</taxon>
        <taxon>Herpotrichiellaceae</taxon>
        <taxon>Exophiala</taxon>
    </lineage>
</organism>
<dbReference type="AlphaFoldDB" id="A0AAN6IKT1"/>
<feature type="compositionally biased region" description="Basic and acidic residues" evidence="1">
    <location>
        <begin position="681"/>
        <end position="693"/>
    </location>
</feature>
<feature type="compositionally biased region" description="Polar residues" evidence="1">
    <location>
        <begin position="36"/>
        <end position="63"/>
    </location>
</feature>
<feature type="region of interest" description="Disordered" evidence="1">
    <location>
        <begin position="671"/>
        <end position="694"/>
    </location>
</feature>
<feature type="compositionally biased region" description="Basic and acidic residues" evidence="1">
    <location>
        <begin position="221"/>
        <end position="238"/>
    </location>
</feature>
<feature type="region of interest" description="Disordered" evidence="1">
    <location>
        <begin position="811"/>
        <end position="873"/>
    </location>
</feature>
<evidence type="ECO:0000313" key="2">
    <source>
        <dbReference type="EMBL" id="KAI1618864.1"/>
    </source>
</evidence>
<feature type="compositionally biased region" description="Low complexity" evidence="1">
    <location>
        <begin position="768"/>
        <end position="783"/>
    </location>
</feature>
<sequence length="913" mass="99380">MPTRWLSVGHRNPSQHNNPSPQSRAKQKGFDFAFSDPTSTIPSATGKTFISPRSVNLRPTTSGGHTGKRKPPVNGPLDRPQTSDNHRASPLKNKNVALNSDHNLIGVAFGSPSHPPASFGIPPAEHIDLEEDPGLRHCALFTERSFQMNSKKWQKKLGTLFKARQIAIKREDVPSGPTVGLPTGLVVMDKSPTSLNDAFAEHRLQPLSQAEPPQREPPPPPKDKIPVGKLGQRPEQDLVSRPSTATDASTWSELYTRPPVPKLELEIPTQPLDRFSVMFQNLPAARRSSSLLARRSKTLDSLRSFDNSRPNTSHGEDMVAKTTPENLTPLRPPKLMSMATPTRSPAASKYSLFPSPAAVKPIGRTPVSERPSYQLKRTASSPAALSPMQNYFSFARPEPLNPTRLGPSEQIFNSPEEHTASTDRRSPWSAAHSLRSSVSSATTADDIFFFDIKSFRDSKGVEDGQFVMTRPDSAAVELVRTKSKKAATSSRLREVETPQSDKGEQSPTITAAVNTPDGASTTRHISVAPTTTTSSTTKHTSVNTAYFDEAIAAVERLTSPTTMSEESIPPFPFVIPTLAIADHATDQTSQPAASQHLQSRSRRRSREDITYLIPSPVPEVKEDLSPKSDTTITTSHPPPLILPHVSAIRLVDRPIGDSPTLPQGALTLRHQASTAPDTDVDDKPPPVPKKDAKFIPLSRYAARNTVTKIEQTGIIPTRPTRSNTDTNVRPPIRSPSMRVALSKERSATLPSSSSLQGLEKTVPPPSNSPSQQGPGSGPGHSVSNSVAEVAVARTVSVIRKPVATARVVVPTRRTEGTEGSDNVDEDNRFIVGSGMGGRRHRHQRSTSKSQSKDKIKVKVTKREQPDRNSTYQKMAKEARKWEILEKKAYSPVVVQARSGHKPGLSVGLVVESV</sequence>
<feature type="compositionally biased region" description="Basic and acidic residues" evidence="1">
    <location>
        <begin position="491"/>
        <end position="504"/>
    </location>
</feature>
<name>A0AAN6IKT1_9EURO</name>
<feature type="compositionally biased region" description="Basic and acidic residues" evidence="1">
    <location>
        <begin position="850"/>
        <end position="866"/>
    </location>
</feature>
<feature type="compositionally biased region" description="Polar residues" evidence="1">
    <location>
        <begin position="586"/>
        <end position="598"/>
    </location>
</feature>
<accession>A0AAN6IKT1</accession>
<feature type="compositionally biased region" description="Polar residues" evidence="1">
    <location>
        <begin position="12"/>
        <end position="24"/>
    </location>
</feature>
<evidence type="ECO:0000256" key="1">
    <source>
        <dbReference type="SAM" id="MobiDB-lite"/>
    </source>
</evidence>
<dbReference type="EMBL" id="MU404350">
    <property type="protein sequence ID" value="KAI1618864.1"/>
    <property type="molecule type" value="Genomic_DNA"/>
</dbReference>
<dbReference type="Proteomes" id="UP001203852">
    <property type="component" value="Unassembled WGS sequence"/>
</dbReference>
<feature type="region of interest" description="Disordered" evidence="1">
    <location>
        <begin position="208"/>
        <end position="251"/>
    </location>
</feature>
<comment type="caution">
    <text evidence="2">The sequence shown here is derived from an EMBL/GenBank/DDBJ whole genome shotgun (WGS) entry which is preliminary data.</text>
</comment>
<proteinExistence type="predicted"/>
<feature type="region of interest" description="Disordered" evidence="1">
    <location>
        <begin position="709"/>
        <end position="783"/>
    </location>
</feature>
<feature type="region of interest" description="Disordered" evidence="1">
    <location>
        <begin position="398"/>
        <end position="428"/>
    </location>
</feature>
<feature type="compositionally biased region" description="Polar residues" evidence="1">
    <location>
        <begin position="241"/>
        <end position="251"/>
    </location>
</feature>